<keyword evidence="5 6" id="KW-0472">Membrane</keyword>
<sequence length="304" mass="32929">MIKQVLRWLLVGGTLFFLASALKNNWEEVAAIRIDGAGWAILATATGVTLLAHIWAGWVWTWILKDFNQSTSSVRLIQAYLKTNIAKYLPGNVGHYIGRIMAAKDLRVSTSAATISVLLEPLLMAAAALIIVLLCSQFTLSESSILLLIGQILGLVVALCLLHPLFLNPVIRLVHRLKDKKSKAGNFNNVSLSLTRYPLISLLGELGFLILRASGFILTLYAISSINLSQLPLIVGAFSFAWMLGLVIPGAPGGLGVFEATVIGLLQQFFPVALIISASVLYRLISIVAETVAASLAWLDERLL</sequence>
<evidence type="ECO:0000313" key="8">
    <source>
        <dbReference type="Proteomes" id="UP000218418"/>
    </source>
</evidence>
<dbReference type="InterPro" id="IPR022791">
    <property type="entry name" value="L-PG_synthase/AglD"/>
</dbReference>
<feature type="transmembrane region" description="Helical" evidence="6">
    <location>
        <begin position="202"/>
        <end position="223"/>
    </location>
</feature>
<dbReference type="PANTHER" id="PTHR39087">
    <property type="entry name" value="UPF0104 MEMBRANE PROTEIN MJ1595"/>
    <property type="match status" value="1"/>
</dbReference>
<feature type="transmembrane region" description="Helical" evidence="6">
    <location>
        <begin position="117"/>
        <end position="139"/>
    </location>
</feature>
<feature type="transmembrane region" description="Helical" evidence="6">
    <location>
        <begin position="37"/>
        <end position="63"/>
    </location>
</feature>
<dbReference type="EMBL" id="AP018227">
    <property type="protein sequence ID" value="BAY81761.1"/>
    <property type="molecule type" value="Genomic_DNA"/>
</dbReference>
<accession>A0A1Z4LKJ9</accession>
<dbReference type="Pfam" id="PF03706">
    <property type="entry name" value="LPG_synthase_TM"/>
    <property type="match status" value="1"/>
</dbReference>
<dbReference type="Proteomes" id="UP000218418">
    <property type="component" value="Chromosome"/>
</dbReference>
<evidence type="ECO:0000256" key="3">
    <source>
        <dbReference type="ARBA" id="ARBA00022692"/>
    </source>
</evidence>
<keyword evidence="4 6" id="KW-1133">Transmembrane helix</keyword>
<keyword evidence="3 6" id="KW-0812">Transmembrane</keyword>
<protein>
    <submittedName>
        <fullName evidence="7">Uncharacterized protein</fullName>
    </submittedName>
</protein>
<evidence type="ECO:0000256" key="2">
    <source>
        <dbReference type="ARBA" id="ARBA00022475"/>
    </source>
</evidence>
<dbReference type="PANTHER" id="PTHR39087:SF2">
    <property type="entry name" value="UPF0104 MEMBRANE PROTEIN MJ1595"/>
    <property type="match status" value="1"/>
</dbReference>
<evidence type="ECO:0000256" key="5">
    <source>
        <dbReference type="ARBA" id="ARBA00023136"/>
    </source>
</evidence>
<dbReference type="AlphaFoldDB" id="A0A1Z4LKJ9"/>
<evidence type="ECO:0000256" key="1">
    <source>
        <dbReference type="ARBA" id="ARBA00004651"/>
    </source>
</evidence>
<dbReference type="GO" id="GO:0005886">
    <property type="term" value="C:plasma membrane"/>
    <property type="evidence" value="ECO:0007669"/>
    <property type="project" value="UniProtKB-SubCell"/>
</dbReference>
<gene>
    <name evidence="7" type="ORF">NIES267_12380</name>
</gene>
<feature type="transmembrane region" description="Helical" evidence="6">
    <location>
        <begin position="229"/>
        <end position="248"/>
    </location>
</feature>
<keyword evidence="2" id="KW-1003">Cell membrane</keyword>
<keyword evidence="8" id="KW-1185">Reference proteome</keyword>
<name>A0A1Z4LKJ9_9CYAN</name>
<dbReference type="OrthoDB" id="2542372at2"/>
<reference evidence="7 8" key="1">
    <citation type="submission" date="2017-06" db="EMBL/GenBank/DDBJ databases">
        <title>Genome sequencing of cyanobaciteial culture collection at National Institute for Environmental Studies (NIES).</title>
        <authorList>
            <person name="Hirose Y."/>
            <person name="Shimura Y."/>
            <person name="Fujisawa T."/>
            <person name="Nakamura Y."/>
            <person name="Kawachi M."/>
        </authorList>
    </citation>
    <scope>NUCLEOTIDE SEQUENCE [LARGE SCALE GENOMIC DNA]</scope>
    <source>
        <strain evidence="7 8">NIES-267</strain>
    </source>
</reference>
<evidence type="ECO:0000313" key="7">
    <source>
        <dbReference type="EMBL" id="BAY81761.1"/>
    </source>
</evidence>
<evidence type="ECO:0000256" key="4">
    <source>
        <dbReference type="ARBA" id="ARBA00022989"/>
    </source>
</evidence>
<comment type="subcellular location">
    <subcellularLocation>
        <location evidence="1">Cell membrane</location>
        <topology evidence="1">Multi-pass membrane protein</topology>
    </subcellularLocation>
</comment>
<proteinExistence type="predicted"/>
<evidence type="ECO:0000256" key="6">
    <source>
        <dbReference type="SAM" id="Phobius"/>
    </source>
</evidence>
<organism evidence="7 8">
    <name type="scientific">Calothrix parasitica NIES-267</name>
    <dbReference type="NCBI Taxonomy" id="1973488"/>
    <lineage>
        <taxon>Bacteria</taxon>
        <taxon>Bacillati</taxon>
        <taxon>Cyanobacteriota</taxon>
        <taxon>Cyanophyceae</taxon>
        <taxon>Nostocales</taxon>
        <taxon>Calotrichaceae</taxon>
        <taxon>Calothrix</taxon>
    </lineage>
</organism>
<feature type="transmembrane region" description="Helical" evidence="6">
    <location>
        <begin position="145"/>
        <end position="171"/>
    </location>
</feature>